<dbReference type="GO" id="GO:0030674">
    <property type="term" value="F:protein-macromolecule adaptor activity"/>
    <property type="evidence" value="ECO:0007669"/>
    <property type="project" value="TreeGrafter"/>
</dbReference>
<feature type="compositionally biased region" description="Polar residues" evidence="6">
    <location>
        <begin position="423"/>
        <end position="445"/>
    </location>
</feature>
<organism evidence="7 8">
    <name type="scientific">Paramuricea clavata</name>
    <name type="common">Red gorgonian</name>
    <name type="synonym">Violescent sea-whip</name>
    <dbReference type="NCBI Taxonomy" id="317549"/>
    <lineage>
        <taxon>Eukaryota</taxon>
        <taxon>Metazoa</taxon>
        <taxon>Cnidaria</taxon>
        <taxon>Anthozoa</taxon>
        <taxon>Octocorallia</taxon>
        <taxon>Malacalcyonacea</taxon>
        <taxon>Plexauridae</taxon>
        <taxon>Paramuricea</taxon>
    </lineage>
</organism>
<feature type="region of interest" description="Disordered" evidence="6">
    <location>
        <begin position="469"/>
        <end position="538"/>
    </location>
</feature>
<dbReference type="SUPFAM" id="SSF50978">
    <property type="entry name" value="WD40 repeat-like"/>
    <property type="match status" value="1"/>
</dbReference>
<evidence type="ECO:0000313" key="8">
    <source>
        <dbReference type="Proteomes" id="UP001152795"/>
    </source>
</evidence>
<dbReference type="EMBL" id="CACRXK020005063">
    <property type="protein sequence ID" value="CAB4004975.1"/>
    <property type="molecule type" value="Genomic_DNA"/>
</dbReference>
<gene>
    <name evidence="7" type="ORF">PACLA_8A033451</name>
</gene>
<sequence>MKLLHSLLQRQIVRPYSAKNKQVNVDFMIEAMKCHKDDKHDVKGLDTEAEVPPFACSFNNSVLQGHMLAVADEEGGVCLYDVRRQGPSAKLKGWVAHSNAIFDIAWVCNEPKLVTASGDQTAQLWDIQQSTRLAVFKGHSCSLKSVDFQDENLSVFATGARDGNVMVWDIRCNKRDGYYKPVNTIHNCHSTLATTGTPQRSRRRGRRLSNVVTPDSQQSVTSVIFQDINTIVSAGAVDGNIKVWDLRKNYSTIRTGPLPYHVFPYPASGTRKHGYSSLTLDSTKSKLFANCTNDVIYMYDCVTYQNNPLATFRGHSNATFYVKSCVSPDDQYLFSGSGDCDGYIWRIDDPAAAPFHLTGHTNEVTSVAWCPTDQTKVVTCSDDNSLKVWRVNYAEKNNGDFIGWCERKPNPPLPTEAKDDLSYKTTTPQTSPIRSRSDSTPSSPVGLSPNPIKCSSPQQFLQNWLQLSDTRSPSGRDSPTTNPRPSLRNTNIESSSCNKRQRETENTKNRLNKRVCLDKSTEENSDKHSGETSSAQCEASLGKEISEFHTDLDFTKGSDKENVDINLNSQLNSEQSSVNTKSRELSEKQSNTEFKDNGSCSIQTSQSDCKNIMTKQETDQSGWKNAMTKQNGKKSNWLRDMGVKKNKVSRKIKLPSQPSSPQLQEPSSPNTEFGAVLKNTRSIRDYFAPVSRDEDSPSKHCVR</sequence>
<dbReference type="InterPro" id="IPR019775">
    <property type="entry name" value="WD40_repeat_CS"/>
</dbReference>
<dbReference type="PROSITE" id="PS50294">
    <property type="entry name" value="WD_REPEATS_REGION"/>
    <property type="match status" value="4"/>
</dbReference>
<dbReference type="PANTHER" id="PTHR22852">
    <property type="entry name" value="LETHAL 2 DENTICLELESS PROTEIN RETINOIC ACID-REGULATED NUCLEAR MATRIX-ASSOCIATED PROTEIN"/>
    <property type="match status" value="1"/>
</dbReference>
<feature type="compositionally biased region" description="Low complexity" evidence="6">
    <location>
        <begin position="654"/>
        <end position="669"/>
    </location>
</feature>
<dbReference type="InterPro" id="IPR001680">
    <property type="entry name" value="WD40_rpt"/>
</dbReference>
<dbReference type="SMART" id="SM00320">
    <property type="entry name" value="WD40"/>
    <property type="match status" value="5"/>
</dbReference>
<evidence type="ECO:0000256" key="2">
    <source>
        <dbReference type="ARBA" id="ARBA00022574"/>
    </source>
</evidence>
<evidence type="ECO:0000256" key="3">
    <source>
        <dbReference type="ARBA" id="ARBA00022737"/>
    </source>
</evidence>
<name>A0A7D9EC53_PARCT</name>
<dbReference type="Pfam" id="PF00400">
    <property type="entry name" value="WD40"/>
    <property type="match status" value="5"/>
</dbReference>
<feature type="compositionally biased region" description="Polar residues" evidence="6">
    <location>
        <begin position="617"/>
        <end position="634"/>
    </location>
</feature>
<feature type="compositionally biased region" description="Polar residues" evidence="6">
    <location>
        <begin position="469"/>
        <end position="498"/>
    </location>
</feature>
<keyword evidence="3" id="KW-0677">Repeat</keyword>
<evidence type="ECO:0000256" key="6">
    <source>
        <dbReference type="SAM" id="MobiDB-lite"/>
    </source>
</evidence>
<protein>
    <submittedName>
        <fullName evidence="7">Denticleless homolog</fullName>
    </submittedName>
</protein>
<accession>A0A7D9EC53</accession>
<dbReference type="PRINTS" id="PR00320">
    <property type="entry name" value="GPROTEINBRPT"/>
</dbReference>
<dbReference type="InterPro" id="IPR036322">
    <property type="entry name" value="WD40_repeat_dom_sf"/>
</dbReference>
<dbReference type="PROSITE" id="PS00678">
    <property type="entry name" value="WD_REPEATS_1"/>
    <property type="match status" value="2"/>
</dbReference>
<comment type="similarity">
    <text evidence="5">Belongs to the WD repeat cdt2 family.</text>
</comment>
<evidence type="ECO:0000256" key="1">
    <source>
        <dbReference type="ARBA" id="ARBA00004906"/>
    </source>
</evidence>
<comment type="caution">
    <text evidence="7">The sequence shown here is derived from an EMBL/GenBank/DDBJ whole genome shotgun (WGS) entry which is preliminary data.</text>
</comment>
<dbReference type="CDD" id="cd00200">
    <property type="entry name" value="WD40"/>
    <property type="match status" value="1"/>
</dbReference>
<proteinExistence type="inferred from homology"/>
<dbReference type="InterPro" id="IPR020472">
    <property type="entry name" value="WD40_PAC1"/>
</dbReference>
<evidence type="ECO:0000256" key="4">
    <source>
        <dbReference type="ARBA" id="ARBA00022786"/>
    </source>
</evidence>
<feature type="region of interest" description="Disordered" evidence="6">
    <location>
        <begin position="617"/>
        <end position="675"/>
    </location>
</feature>
<dbReference type="GO" id="GO:0043161">
    <property type="term" value="P:proteasome-mediated ubiquitin-dependent protein catabolic process"/>
    <property type="evidence" value="ECO:0007669"/>
    <property type="project" value="TreeGrafter"/>
</dbReference>
<dbReference type="PROSITE" id="PS50082">
    <property type="entry name" value="WD_REPEATS_2"/>
    <property type="match status" value="4"/>
</dbReference>
<feature type="compositionally biased region" description="Basic and acidic residues" evidence="6">
    <location>
        <begin position="515"/>
        <end position="530"/>
    </location>
</feature>
<dbReference type="Proteomes" id="UP001152795">
    <property type="component" value="Unassembled WGS sequence"/>
</dbReference>
<dbReference type="OrthoDB" id="2096344at2759"/>
<evidence type="ECO:0000256" key="5">
    <source>
        <dbReference type="ARBA" id="ARBA00038344"/>
    </source>
</evidence>
<keyword evidence="4" id="KW-0833">Ubl conjugation pathway</keyword>
<dbReference type="InterPro" id="IPR015943">
    <property type="entry name" value="WD40/YVTN_repeat-like_dom_sf"/>
</dbReference>
<dbReference type="PANTHER" id="PTHR22852:SF0">
    <property type="entry name" value="DENTICLELESS PROTEIN HOMOLOG"/>
    <property type="match status" value="1"/>
</dbReference>
<keyword evidence="8" id="KW-1185">Reference proteome</keyword>
<feature type="region of interest" description="Disordered" evidence="6">
    <location>
        <begin position="412"/>
        <end position="453"/>
    </location>
</feature>
<reference evidence="7" key="1">
    <citation type="submission" date="2020-04" db="EMBL/GenBank/DDBJ databases">
        <authorList>
            <person name="Alioto T."/>
            <person name="Alioto T."/>
            <person name="Gomez Garrido J."/>
        </authorList>
    </citation>
    <scope>NUCLEOTIDE SEQUENCE</scope>
    <source>
        <strain evidence="7">A484AB</strain>
    </source>
</reference>
<keyword evidence="2" id="KW-0853">WD repeat</keyword>
<dbReference type="InterPro" id="IPR051865">
    <property type="entry name" value="WD-repeat_CDT2_adapter"/>
</dbReference>
<feature type="region of interest" description="Disordered" evidence="6">
    <location>
        <begin position="571"/>
        <end position="601"/>
    </location>
</feature>
<dbReference type="GO" id="GO:0005634">
    <property type="term" value="C:nucleus"/>
    <property type="evidence" value="ECO:0007669"/>
    <property type="project" value="TreeGrafter"/>
</dbReference>
<evidence type="ECO:0000313" key="7">
    <source>
        <dbReference type="EMBL" id="CAB4004975.1"/>
    </source>
</evidence>
<feature type="compositionally biased region" description="Basic residues" evidence="6">
    <location>
        <begin position="644"/>
        <end position="653"/>
    </location>
</feature>
<dbReference type="Gene3D" id="2.130.10.10">
    <property type="entry name" value="YVTN repeat-like/Quinoprotein amine dehydrogenase"/>
    <property type="match status" value="2"/>
</dbReference>
<feature type="compositionally biased region" description="Polar residues" evidence="6">
    <location>
        <begin position="588"/>
        <end position="601"/>
    </location>
</feature>
<comment type="pathway">
    <text evidence="1">Protein modification; protein ubiquitination.</text>
</comment>
<dbReference type="AlphaFoldDB" id="A0A7D9EC53"/>